<accession>A0A0E9VMJ7</accession>
<sequence>MAAIVNGSCRFLQALASLAAC</sequence>
<name>A0A0E9VMJ7_ANGAN</name>
<proteinExistence type="predicted"/>
<reference evidence="1" key="1">
    <citation type="submission" date="2014-11" db="EMBL/GenBank/DDBJ databases">
        <authorList>
            <person name="Amaro Gonzalez C."/>
        </authorList>
    </citation>
    <scope>NUCLEOTIDE SEQUENCE</scope>
</reference>
<dbReference type="AlphaFoldDB" id="A0A0E9VMJ7"/>
<protein>
    <submittedName>
        <fullName evidence="1">Uncharacterized protein</fullName>
    </submittedName>
</protein>
<reference evidence="1" key="2">
    <citation type="journal article" date="2015" name="Fish Shellfish Immunol.">
        <title>Early steps in the European eel (Anguilla anguilla)-Vibrio vulnificus interaction in the gills: Role of the RtxA13 toxin.</title>
        <authorList>
            <person name="Callol A."/>
            <person name="Pajuelo D."/>
            <person name="Ebbesson L."/>
            <person name="Teles M."/>
            <person name="MacKenzie S."/>
            <person name="Amaro C."/>
        </authorList>
    </citation>
    <scope>NUCLEOTIDE SEQUENCE</scope>
</reference>
<evidence type="ECO:0000313" key="1">
    <source>
        <dbReference type="EMBL" id="JAH78463.1"/>
    </source>
</evidence>
<organism evidence="1">
    <name type="scientific">Anguilla anguilla</name>
    <name type="common">European freshwater eel</name>
    <name type="synonym">Muraena anguilla</name>
    <dbReference type="NCBI Taxonomy" id="7936"/>
    <lineage>
        <taxon>Eukaryota</taxon>
        <taxon>Metazoa</taxon>
        <taxon>Chordata</taxon>
        <taxon>Craniata</taxon>
        <taxon>Vertebrata</taxon>
        <taxon>Euteleostomi</taxon>
        <taxon>Actinopterygii</taxon>
        <taxon>Neopterygii</taxon>
        <taxon>Teleostei</taxon>
        <taxon>Anguilliformes</taxon>
        <taxon>Anguillidae</taxon>
        <taxon>Anguilla</taxon>
    </lineage>
</organism>
<dbReference type="EMBL" id="GBXM01030114">
    <property type="protein sequence ID" value="JAH78463.1"/>
    <property type="molecule type" value="Transcribed_RNA"/>
</dbReference>